<feature type="transmembrane region" description="Helical" evidence="1">
    <location>
        <begin position="17"/>
        <end position="38"/>
    </location>
</feature>
<reference evidence="2" key="1">
    <citation type="submission" date="2021-05" db="EMBL/GenBank/DDBJ databases">
        <authorList>
            <person name="Alioto T."/>
            <person name="Alioto T."/>
            <person name="Gomez Garrido J."/>
        </authorList>
    </citation>
    <scope>NUCLEOTIDE SEQUENCE</scope>
</reference>
<dbReference type="AlphaFoldDB" id="A0A8D9EK46"/>
<evidence type="ECO:0000313" key="2">
    <source>
        <dbReference type="EMBL" id="CAG6755549.1"/>
    </source>
</evidence>
<sequence length="146" mass="17110">MEVLLYYLSISSLNMTLVRSCCFLSLLFLCFFRFYFIFYLNYSLGISEGVVKKEGEQRLVLPSVSLSVLYIPIPSRIKKGRDLPSLSPPLYSLFCLYFLLLPNMRLLCRKYNLIFTSRSLYLIPKHTHPYPICYITLIILHVMCLL</sequence>
<dbReference type="EMBL" id="HBUF01542357">
    <property type="protein sequence ID" value="CAG6755549.1"/>
    <property type="molecule type" value="Transcribed_RNA"/>
</dbReference>
<keyword evidence="1" id="KW-0472">Membrane</keyword>
<feature type="transmembrane region" description="Helical" evidence="1">
    <location>
        <begin position="89"/>
        <end position="108"/>
    </location>
</feature>
<accession>A0A8D9EK46</accession>
<organism evidence="2">
    <name type="scientific">Cacopsylla melanoneura</name>
    <dbReference type="NCBI Taxonomy" id="428564"/>
    <lineage>
        <taxon>Eukaryota</taxon>
        <taxon>Metazoa</taxon>
        <taxon>Ecdysozoa</taxon>
        <taxon>Arthropoda</taxon>
        <taxon>Hexapoda</taxon>
        <taxon>Insecta</taxon>
        <taxon>Pterygota</taxon>
        <taxon>Neoptera</taxon>
        <taxon>Paraneoptera</taxon>
        <taxon>Hemiptera</taxon>
        <taxon>Sternorrhyncha</taxon>
        <taxon>Psylloidea</taxon>
        <taxon>Psyllidae</taxon>
        <taxon>Psyllinae</taxon>
        <taxon>Cacopsylla</taxon>
    </lineage>
</organism>
<proteinExistence type="predicted"/>
<evidence type="ECO:0000256" key="1">
    <source>
        <dbReference type="SAM" id="Phobius"/>
    </source>
</evidence>
<dbReference type="EMBL" id="HBUF01542358">
    <property type="protein sequence ID" value="CAG6755550.1"/>
    <property type="molecule type" value="Transcribed_RNA"/>
</dbReference>
<protein>
    <submittedName>
        <fullName evidence="2">Uncharacterized protein</fullName>
    </submittedName>
</protein>
<name>A0A8D9EK46_9HEMI</name>
<keyword evidence="1" id="KW-0812">Transmembrane</keyword>
<keyword evidence="1" id="KW-1133">Transmembrane helix</keyword>